<dbReference type="InterPro" id="IPR017853">
    <property type="entry name" value="GH"/>
</dbReference>
<dbReference type="PROSITE" id="PS01095">
    <property type="entry name" value="GH18_1"/>
    <property type="match status" value="1"/>
</dbReference>
<dbReference type="Proteomes" id="UP000324517">
    <property type="component" value="Unassembled WGS sequence"/>
</dbReference>
<dbReference type="CDD" id="cd06548">
    <property type="entry name" value="GH18_chitinase"/>
    <property type="match status" value="1"/>
</dbReference>
<keyword evidence="5" id="KW-0119">Carbohydrate metabolism</keyword>
<dbReference type="InterPro" id="IPR001223">
    <property type="entry name" value="Glyco_hydro18_cat"/>
</dbReference>
<dbReference type="EC" id="3.2.1.14" evidence="3"/>
<dbReference type="InterPro" id="IPR029070">
    <property type="entry name" value="Chitinase_insertion_sf"/>
</dbReference>
<dbReference type="Pfam" id="PF00704">
    <property type="entry name" value="Glyco_hydro_18"/>
    <property type="match status" value="1"/>
</dbReference>
<evidence type="ECO:0000256" key="5">
    <source>
        <dbReference type="ARBA" id="ARBA00023024"/>
    </source>
</evidence>
<dbReference type="InterPro" id="IPR001579">
    <property type="entry name" value="Glyco_hydro_18_chit_AS"/>
</dbReference>
<dbReference type="GO" id="GO:0006032">
    <property type="term" value="P:chitin catabolic process"/>
    <property type="evidence" value="ECO:0007669"/>
    <property type="project" value="UniProtKB-KW"/>
</dbReference>
<comment type="similarity">
    <text evidence="2">Belongs to the glycosyl hydrolase 18 family. Chitinase class II subfamily.</text>
</comment>
<comment type="caution">
    <text evidence="9">The sequence shown here is derived from an EMBL/GenBank/DDBJ whole genome shotgun (WGS) entry which is preliminary data.</text>
</comment>
<dbReference type="PANTHER" id="PTHR11177:SF317">
    <property type="entry name" value="CHITINASE 12-RELATED"/>
    <property type="match status" value="1"/>
</dbReference>
<dbReference type="GO" id="GO:0008843">
    <property type="term" value="F:endochitinase activity"/>
    <property type="evidence" value="ECO:0007669"/>
    <property type="project" value="UniProtKB-EC"/>
</dbReference>
<dbReference type="InterPro" id="IPR011583">
    <property type="entry name" value="Chitinase_II/V-like_cat"/>
</dbReference>
<keyword evidence="5" id="KW-0624">Polysaccharide degradation</keyword>
<dbReference type="GO" id="GO:0008061">
    <property type="term" value="F:chitin binding"/>
    <property type="evidence" value="ECO:0007669"/>
    <property type="project" value="InterPro"/>
</dbReference>
<proteinExistence type="inferred from homology"/>
<evidence type="ECO:0000313" key="9">
    <source>
        <dbReference type="EMBL" id="TYS74350.1"/>
    </source>
</evidence>
<evidence type="ECO:0000256" key="3">
    <source>
        <dbReference type="ARBA" id="ARBA00012729"/>
    </source>
</evidence>
<dbReference type="InterPro" id="IPR013783">
    <property type="entry name" value="Ig-like_fold"/>
</dbReference>
<evidence type="ECO:0000256" key="6">
    <source>
        <dbReference type="ARBA" id="ARBA00023295"/>
    </source>
</evidence>
<dbReference type="Gene3D" id="3.20.20.80">
    <property type="entry name" value="Glycosidases"/>
    <property type="match status" value="1"/>
</dbReference>
<dbReference type="InterPro" id="IPR050314">
    <property type="entry name" value="Glycosyl_Hydrlase_18"/>
</dbReference>
<dbReference type="OrthoDB" id="9775889at2"/>
<dbReference type="Pfam" id="PF17957">
    <property type="entry name" value="Big_7"/>
    <property type="match status" value="1"/>
</dbReference>
<dbReference type="SMART" id="SM00636">
    <property type="entry name" value="Glyco_18"/>
    <property type="match status" value="1"/>
</dbReference>
<sequence length="505" mass="57163">MQLRRKLTLILLAILIFISAVAIYLINSTESKPTSTTSEKKPEVVEELTDNRPEIINFNHTSSDEKKNSVVSGDVELQLEAKDDNSISKVEFYSSNGDYLIGEKTEAPYTINWSTDPWVENGEQILKVVVYDSAGQKAEATKKVTVENKVEPEAEYKMVGYYAGWSSYSGFNVSSIDASKLTHINYAFANISDDGEIIVGDPASDYENFKQMLQLKKRHPNLKTMISVGGWTWSKNFSDAAASEDSRTKFAESVRRFILEYGFDGVDLDWEYPVSGGHPDNVNRPEDKRNYTLLLKKIRGILNDQEKKDGKEYLLTIAAGASESHAANMELSELHQYVDYIQLMTYDINGEWDELTGLNAPLYKDPKSMFHWQWSVKDGIDTYIASGVPSDKLVMGMPFYGRVFHEAIADNNGLYQAFNGGTSISYGKLAAEYVGKNGYERHWIEETQVPVLYDGNTFISYDDEESIAKKTDFLKKNDLGGAMMWELSQDPDRVLLNRIYIELRK</sequence>
<evidence type="ECO:0000256" key="2">
    <source>
        <dbReference type="ARBA" id="ARBA00009121"/>
    </source>
</evidence>
<name>A0A5D4TEX1_9BACI</name>
<keyword evidence="6 7" id="KW-0326">Glycosidase</keyword>
<dbReference type="Gene3D" id="2.60.40.10">
    <property type="entry name" value="Immunoglobulins"/>
    <property type="match status" value="1"/>
</dbReference>
<evidence type="ECO:0000256" key="7">
    <source>
        <dbReference type="RuleBase" id="RU000489"/>
    </source>
</evidence>
<evidence type="ECO:0000313" key="10">
    <source>
        <dbReference type="Proteomes" id="UP000324517"/>
    </source>
</evidence>
<dbReference type="SUPFAM" id="SSF51445">
    <property type="entry name" value="(Trans)glycosidases"/>
    <property type="match status" value="1"/>
</dbReference>
<dbReference type="RefSeq" id="WP_148978155.1">
    <property type="nucleotide sequence ID" value="NZ_JBNIKO010000007.1"/>
</dbReference>
<dbReference type="PROSITE" id="PS51910">
    <property type="entry name" value="GH18_2"/>
    <property type="match status" value="1"/>
</dbReference>
<organism evidence="9 10">
    <name type="scientific">Sutcliffiella horikoshii</name>
    <dbReference type="NCBI Taxonomy" id="79883"/>
    <lineage>
        <taxon>Bacteria</taxon>
        <taxon>Bacillati</taxon>
        <taxon>Bacillota</taxon>
        <taxon>Bacilli</taxon>
        <taxon>Bacillales</taxon>
        <taxon>Bacillaceae</taxon>
        <taxon>Sutcliffiella</taxon>
    </lineage>
</organism>
<comment type="catalytic activity">
    <reaction evidence="1">
        <text>Random endo-hydrolysis of N-acetyl-beta-D-glucosaminide (1-&gt;4)-beta-linkages in chitin and chitodextrins.</text>
        <dbReference type="EC" id="3.2.1.14"/>
    </reaction>
</comment>
<dbReference type="AlphaFoldDB" id="A0A5D4TEX1"/>
<dbReference type="PANTHER" id="PTHR11177">
    <property type="entry name" value="CHITINASE"/>
    <property type="match status" value="1"/>
</dbReference>
<keyword evidence="4 7" id="KW-0378">Hydrolase</keyword>
<evidence type="ECO:0000256" key="1">
    <source>
        <dbReference type="ARBA" id="ARBA00000822"/>
    </source>
</evidence>
<reference evidence="9 10" key="1">
    <citation type="submission" date="2019-08" db="EMBL/GenBank/DDBJ databases">
        <title>Bacillus genomes from the desert of Cuatro Cienegas, Coahuila.</title>
        <authorList>
            <person name="Olmedo-Alvarez G."/>
        </authorList>
    </citation>
    <scope>NUCLEOTIDE SEQUENCE [LARGE SCALE GENOMIC DNA]</scope>
    <source>
        <strain evidence="9 10">CH98b_3T</strain>
    </source>
</reference>
<dbReference type="GO" id="GO:0005975">
    <property type="term" value="P:carbohydrate metabolic process"/>
    <property type="evidence" value="ECO:0007669"/>
    <property type="project" value="InterPro"/>
</dbReference>
<protein>
    <recommendedName>
        <fullName evidence="3">chitinase</fullName>
        <ecNumber evidence="3">3.2.1.14</ecNumber>
    </recommendedName>
</protein>
<dbReference type="SUPFAM" id="SSF54556">
    <property type="entry name" value="Chitinase insertion domain"/>
    <property type="match status" value="1"/>
</dbReference>
<evidence type="ECO:0000259" key="8">
    <source>
        <dbReference type="PROSITE" id="PS51910"/>
    </source>
</evidence>
<keyword evidence="5" id="KW-0146">Chitin degradation</keyword>
<gene>
    <name evidence="9" type="ORF">FZC75_01200</name>
</gene>
<dbReference type="EMBL" id="VTET01000001">
    <property type="protein sequence ID" value="TYS74350.1"/>
    <property type="molecule type" value="Genomic_DNA"/>
</dbReference>
<accession>A0A5D4TEX1</accession>
<dbReference type="Gene3D" id="3.10.50.10">
    <property type="match status" value="1"/>
</dbReference>
<feature type="domain" description="GH18" evidence="8">
    <location>
        <begin position="156"/>
        <end position="505"/>
    </location>
</feature>
<evidence type="ECO:0000256" key="4">
    <source>
        <dbReference type="ARBA" id="ARBA00022801"/>
    </source>
</evidence>